<organism evidence="1">
    <name type="scientific">marine sediment metagenome</name>
    <dbReference type="NCBI Taxonomy" id="412755"/>
    <lineage>
        <taxon>unclassified sequences</taxon>
        <taxon>metagenomes</taxon>
        <taxon>ecological metagenomes</taxon>
    </lineage>
</organism>
<reference evidence="1" key="1">
    <citation type="journal article" date="2015" name="Nature">
        <title>Complex archaea that bridge the gap between prokaryotes and eukaryotes.</title>
        <authorList>
            <person name="Spang A."/>
            <person name="Saw J.H."/>
            <person name="Jorgensen S.L."/>
            <person name="Zaremba-Niedzwiedzka K."/>
            <person name="Martijn J."/>
            <person name="Lind A.E."/>
            <person name="van Eijk R."/>
            <person name="Schleper C."/>
            <person name="Guy L."/>
            <person name="Ettema T.J."/>
        </authorList>
    </citation>
    <scope>NUCLEOTIDE SEQUENCE</scope>
</reference>
<evidence type="ECO:0000313" key="1">
    <source>
        <dbReference type="EMBL" id="KKL04116.1"/>
    </source>
</evidence>
<protein>
    <submittedName>
        <fullName evidence="1">Uncharacterized protein</fullName>
    </submittedName>
</protein>
<sequence length="195" mass="20595">MGYGALDMGYGIKASDIAAIMAVTDALPDSGALTTITTEVEKTKTFYRDFWSDVQALVTITATAQDLSLPSVVVAGLPAGATVARAIAIFKYRAAQDTSGSANNLDDGGGTTTPAIQVRADTPGTYIDAINVVDGMVQVVASTRDSGDVWMGDNDVKSEVDENDTYEFQFDDAEAEGGNLLLRDVQCGLRVYFTL</sequence>
<dbReference type="EMBL" id="LAZR01044659">
    <property type="protein sequence ID" value="KKL04116.1"/>
    <property type="molecule type" value="Genomic_DNA"/>
</dbReference>
<gene>
    <name evidence="1" type="ORF">LCGC14_2619320</name>
</gene>
<name>A0A0F9CEI8_9ZZZZ</name>
<accession>A0A0F9CEI8</accession>
<comment type="caution">
    <text evidence="1">The sequence shown here is derived from an EMBL/GenBank/DDBJ whole genome shotgun (WGS) entry which is preliminary data.</text>
</comment>
<proteinExistence type="predicted"/>
<dbReference type="AlphaFoldDB" id="A0A0F9CEI8"/>